<protein>
    <submittedName>
        <fullName evidence="2">Glycosyl transferase family 2</fullName>
    </submittedName>
</protein>
<dbReference type="EMBL" id="FQUE01000017">
    <property type="protein sequence ID" value="SHF85998.1"/>
    <property type="molecule type" value="Genomic_DNA"/>
</dbReference>
<evidence type="ECO:0000313" key="3">
    <source>
        <dbReference type="Proteomes" id="UP000183987"/>
    </source>
</evidence>
<dbReference type="SUPFAM" id="SSF53448">
    <property type="entry name" value="Nucleotide-diphospho-sugar transferases"/>
    <property type="match status" value="1"/>
</dbReference>
<dbReference type="Gene3D" id="3.90.550.10">
    <property type="entry name" value="Spore Coat Polysaccharide Biosynthesis Protein SpsA, Chain A"/>
    <property type="match status" value="1"/>
</dbReference>
<dbReference type="InterPro" id="IPR029044">
    <property type="entry name" value="Nucleotide-diphossugar_trans"/>
</dbReference>
<dbReference type="Proteomes" id="UP000183987">
    <property type="component" value="Unassembled WGS sequence"/>
</dbReference>
<dbReference type="STRING" id="366533.SAMN05444339_1174"/>
<accession>A0A1M5F3Q0</accession>
<dbReference type="Pfam" id="PF00535">
    <property type="entry name" value="Glycos_transf_2"/>
    <property type="match status" value="1"/>
</dbReference>
<dbReference type="OrthoDB" id="5291101at2"/>
<feature type="domain" description="Glycosyltransferase 2-like" evidence="1">
    <location>
        <begin position="7"/>
        <end position="133"/>
    </location>
</feature>
<dbReference type="GO" id="GO:0016740">
    <property type="term" value="F:transferase activity"/>
    <property type="evidence" value="ECO:0007669"/>
    <property type="project" value="UniProtKB-KW"/>
</dbReference>
<sequence>MSSRLAVVIPCFNAAPWIARTIDSVLDQDHPGTQVIVVDDGSTDGSVAAVRAFGDRVTLLTGPNRGACHARNAGHAIAVERGADYVVFLDADDYFEGGILAAAAGLAQAKGADMVLSDMHLEYDDGHRNLRHRYTGLIAPETFFIGWMSGDYVNPPGILWRTSFVTEVGGWDESLARAQDLEFTLRALLSRPLIWKNDTGAAIHARINPNSITSNQSLRALDSRFRANAGLVDKVRGTSFAPAIPLICQEIYFVARAAFKAGETELGRRALAFARAQGYRDHPGTRSHRLIAEILGLETKVRLWKR</sequence>
<keyword evidence="3" id="KW-1185">Reference proteome</keyword>
<proteinExistence type="predicted"/>
<dbReference type="PANTHER" id="PTHR43685:SF2">
    <property type="entry name" value="GLYCOSYLTRANSFERASE 2-LIKE DOMAIN-CONTAINING PROTEIN"/>
    <property type="match status" value="1"/>
</dbReference>
<dbReference type="InterPro" id="IPR050834">
    <property type="entry name" value="Glycosyltransf_2"/>
</dbReference>
<keyword evidence="2" id="KW-0808">Transferase</keyword>
<evidence type="ECO:0000313" key="2">
    <source>
        <dbReference type="EMBL" id="SHF85998.1"/>
    </source>
</evidence>
<evidence type="ECO:0000259" key="1">
    <source>
        <dbReference type="Pfam" id="PF00535"/>
    </source>
</evidence>
<dbReference type="InterPro" id="IPR001173">
    <property type="entry name" value="Glyco_trans_2-like"/>
</dbReference>
<reference evidence="3" key="1">
    <citation type="submission" date="2016-11" db="EMBL/GenBank/DDBJ databases">
        <authorList>
            <person name="Varghese N."/>
            <person name="Submissions S."/>
        </authorList>
    </citation>
    <scope>NUCLEOTIDE SEQUENCE [LARGE SCALE GENOMIC DNA]</scope>
    <source>
        <strain evidence="3">DSM 29326</strain>
    </source>
</reference>
<dbReference type="PANTHER" id="PTHR43685">
    <property type="entry name" value="GLYCOSYLTRANSFERASE"/>
    <property type="match status" value="1"/>
</dbReference>
<name>A0A1M5F3Q0_LOKAT</name>
<dbReference type="RefSeq" id="WP_072858791.1">
    <property type="nucleotide sequence ID" value="NZ_FQUE01000017.1"/>
</dbReference>
<dbReference type="AlphaFoldDB" id="A0A1M5F3Q0"/>
<organism evidence="2 3">
    <name type="scientific">Loktanella atrilutea</name>
    <dbReference type="NCBI Taxonomy" id="366533"/>
    <lineage>
        <taxon>Bacteria</taxon>
        <taxon>Pseudomonadati</taxon>
        <taxon>Pseudomonadota</taxon>
        <taxon>Alphaproteobacteria</taxon>
        <taxon>Rhodobacterales</taxon>
        <taxon>Roseobacteraceae</taxon>
        <taxon>Loktanella</taxon>
    </lineage>
</organism>
<gene>
    <name evidence="2" type="ORF">SAMN05444339_1174</name>
</gene>